<protein>
    <submittedName>
        <fullName evidence="1">Uncharacterized protein</fullName>
    </submittedName>
</protein>
<evidence type="ECO:0000313" key="1">
    <source>
        <dbReference type="EMBL" id="JAD89472.1"/>
    </source>
</evidence>
<reference evidence="1" key="1">
    <citation type="submission" date="2014-09" db="EMBL/GenBank/DDBJ databases">
        <authorList>
            <person name="Magalhaes I.L.F."/>
            <person name="Oliveira U."/>
            <person name="Santos F.R."/>
            <person name="Vidigal T.H.D.A."/>
            <person name="Brescovit A.D."/>
            <person name="Santos A.J."/>
        </authorList>
    </citation>
    <scope>NUCLEOTIDE SEQUENCE</scope>
    <source>
        <tissue evidence="1">Shoot tissue taken approximately 20 cm above the soil surface</tissue>
    </source>
</reference>
<dbReference type="AlphaFoldDB" id="A0A0A9E0G2"/>
<name>A0A0A9E0G2_ARUDO</name>
<reference evidence="1" key="2">
    <citation type="journal article" date="2015" name="Data Brief">
        <title>Shoot transcriptome of the giant reed, Arundo donax.</title>
        <authorList>
            <person name="Barrero R.A."/>
            <person name="Guerrero F.D."/>
            <person name="Moolhuijzen P."/>
            <person name="Goolsby J.A."/>
            <person name="Tidwell J."/>
            <person name="Bellgard S.E."/>
            <person name="Bellgard M.I."/>
        </authorList>
    </citation>
    <scope>NUCLEOTIDE SEQUENCE</scope>
    <source>
        <tissue evidence="1">Shoot tissue taken approximately 20 cm above the soil surface</tissue>
    </source>
</reference>
<accession>A0A0A9E0G2</accession>
<proteinExistence type="predicted"/>
<dbReference type="EMBL" id="GBRH01208423">
    <property type="protein sequence ID" value="JAD89472.1"/>
    <property type="molecule type" value="Transcribed_RNA"/>
</dbReference>
<organism evidence="1">
    <name type="scientific">Arundo donax</name>
    <name type="common">Giant reed</name>
    <name type="synonym">Donax arundinaceus</name>
    <dbReference type="NCBI Taxonomy" id="35708"/>
    <lineage>
        <taxon>Eukaryota</taxon>
        <taxon>Viridiplantae</taxon>
        <taxon>Streptophyta</taxon>
        <taxon>Embryophyta</taxon>
        <taxon>Tracheophyta</taxon>
        <taxon>Spermatophyta</taxon>
        <taxon>Magnoliopsida</taxon>
        <taxon>Liliopsida</taxon>
        <taxon>Poales</taxon>
        <taxon>Poaceae</taxon>
        <taxon>PACMAD clade</taxon>
        <taxon>Arundinoideae</taxon>
        <taxon>Arundineae</taxon>
        <taxon>Arundo</taxon>
    </lineage>
</organism>
<sequence length="80" mass="9387">MPTKREEKALMLWLTGCVRVSRMQGQQCKSSEFEIVGWRLLLRCCLSMFRPCLPSVLGRLDLKPGSLLIHSSHRHRYTWK</sequence>